<protein>
    <submittedName>
        <fullName evidence="1">Uncharacterized protein</fullName>
    </submittedName>
</protein>
<accession>A0ACC2NXE0</accession>
<comment type="caution">
    <text evidence="1">The sequence shown here is derived from an EMBL/GenBank/DDBJ whole genome shotgun (WGS) entry which is preliminary data.</text>
</comment>
<proteinExistence type="predicted"/>
<dbReference type="Proteomes" id="UP001239111">
    <property type="component" value="Chromosome 2"/>
</dbReference>
<gene>
    <name evidence="1" type="ORF">QAD02_011309</name>
</gene>
<evidence type="ECO:0000313" key="1">
    <source>
        <dbReference type="EMBL" id="KAJ8675523.1"/>
    </source>
</evidence>
<dbReference type="EMBL" id="CM056742">
    <property type="protein sequence ID" value="KAJ8675523.1"/>
    <property type="molecule type" value="Genomic_DNA"/>
</dbReference>
<keyword evidence="2" id="KW-1185">Reference proteome</keyword>
<evidence type="ECO:0000313" key="2">
    <source>
        <dbReference type="Proteomes" id="UP001239111"/>
    </source>
</evidence>
<reference evidence="1" key="1">
    <citation type="submission" date="2023-04" db="EMBL/GenBank/DDBJ databases">
        <title>A chromosome-level genome assembly of the parasitoid wasp Eretmocerus hayati.</title>
        <authorList>
            <person name="Zhong Y."/>
            <person name="Liu S."/>
            <person name="Liu Y."/>
        </authorList>
    </citation>
    <scope>NUCLEOTIDE SEQUENCE</scope>
    <source>
        <strain evidence="1">ZJU_SS_LIU_2023</strain>
    </source>
</reference>
<organism evidence="1 2">
    <name type="scientific">Eretmocerus hayati</name>
    <dbReference type="NCBI Taxonomy" id="131215"/>
    <lineage>
        <taxon>Eukaryota</taxon>
        <taxon>Metazoa</taxon>
        <taxon>Ecdysozoa</taxon>
        <taxon>Arthropoda</taxon>
        <taxon>Hexapoda</taxon>
        <taxon>Insecta</taxon>
        <taxon>Pterygota</taxon>
        <taxon>Neoptera</taxon>
        <taxon>Endopterygota</taxon>
        <taxon>Hymenoptera</taxon>
        <taxon>Apocrita</taxon>
        <taxon>Proctotrupomorpha</taxon>
        <taxon>Chalcidoidea</taxon>
        <taxon>Aphelinidae</taxon>
        <taxon>Aphelininae</taxon>
        <taxon>Eretmocerus</taxon>
    </lineage>
</organism>
<sequence>MPRRRIIKNQDLGSAEPEIDVVTVGDSPYLDPCDRATNEIEEAASRAMNQAHAWTDEAPINRRRPPSATVTSNTLSGDKEIAGHITNQPHAQASVAGQLMPATVTHEIFIAADTEAAKKSAEQARIWTAEFRTLKGQAPATEEASSVNDININMKYGEGPSTTNPIQEETSSVTVDGKNLAVPSERETRPGPGNFDAETWQEEIKAAEELAQRGFAGKLLFLLKEKIRKDRETAGTSSVLQEEVRSAPRKFDIGDWQNEQNAAKELAQQGLANKLLLLLREKSQQDQEAANLAREYIPAPIGTPQIPPMPMGVPIRTYLSSTHMQVPEAAMIIDQHEPLDLTAHQTDSIVKTTARMGPATTATSTYTGPISATGLKRRYDDVSNEPSGDQQVRSLFTSTVIRERRCFGPALGVPVGKIPTNPWVAPQTEAQRRLLEAILTGTLKIGLLKANDGRIIMRRKGFIWLQPDKLGWRCGACNLTYPKKYNNWLGWIGHEIHQVGILDEFARKGFIIICPDCGRNPVSPMNFDDCIDAVLTCARHWDDINSNVIMEVIPVRSDCLCNRPPARMPQFAAVGTSHH</sequence>
<name>A0ACC2NXE0_9HYME</name>